<keyword evidence="3" id="KW-0238">DNA-binding</keyword>
<dbReference type="Pfam" id="PF00072">
    <property type="entry name" value="Response_reg"/>
    <property type="match status" value="1"/>
</dbReference>
<evidence type="ECO:0000313" key="8">
    <source>
        <dbReference type="EMBL" id="SDM85367.1"/>
    </source>
</evidence>
<dbReference type="GO" id="GO:0005737">
    <property type="term" value="C:cytoplasm"/>
    <property type="evidence" value="ECO:0007669"/>
    <property type="project" value="UniProtKB-SubCell"/>
</dbReference>
<dbReference type="SMART" id="SM00421">
    <property type="entry name" value="HTH_LUXR"/>
    <property type="match status" value="1"/>
</dbReference>
<dbReference type="GO" id="GO:0000160">
    <property type="term" value="P:phosphorelay signal transduction system"/>
    <property type="evidence" value="ECO:0007669"/>
    <property type="project" value="InterPro"/>
</dbReference>
<dbReference type="PROSITE" id="PS50043">
    <property type="entry name" value="HTH_LUXR_2"/>
    <property type="match status" value="1"/>
</dbReference>
<dbReference type="InterPro" id="IPR039420">
    <property type="entry name" value="WalR-like"/>
</dbReference>
<evidence type="ECO:0000256" key="5">
    <source>
        <dbReference type="PROSITE-ProRule" id="PRU00169"/>
    </source>
</evidence>
<dbReference type="STRING" id="459525.SAMN04488137_2250"/>
<feature type="domain" description="Response regulatory" evidence="7">
    <location>
        <begin position="6"/>
        <end position="122"/>
    </location>
</feature>
<keyword evidence="9" id="KW-1185">Reference proteome</keyword>
<dbReference type="SUPFAM" id="SSF52172">
    <property type="entry name" value="CheY-like"/>
    <property type="match status" value="1"/>
</dbReference>
<dbReference type="PRINTS" id="PR00038">
    <property type="entry name" value="HTHLUXR"/>
</dbReference>
<dbReference type="PANTHER" id="PTHR43214">
    <property type="entry name" value="TWO-COMPONENT RESPONSE REGULATOR"/>
    <property type="match status" value="1"/>
</dbReference>
<dbReference type="InterPro" id="IPR016032">
    <property type="entry name" value="Sig_transdc_resp-reg_C-effctor"/>
</dbReference>
<dbReference type="InterPro" id="IPR000792">
    <property type="entry name" value="Tscrpt_reg_LuxR_C"/>
</dbReference>
<dbReference type="SUPFAM" id="SSF46894">
    <property type="entry name" value="C-terminal effector domain of the bipartite response regulators"/>
    <property type="match status" value="1"/>
</dbReference>
<keyword evidence="2" id="KW-0805">Transcription regulation</keyword>
<dbReference type="Gene3D" id="3.40.50.2300">
    <property type="match status" value="1"/>
</dbReference>
<dbReference type="InterPro" id="IPR001789">
    <property type="entry name" value="Sig_transdc_resp-reg_receiver"/>
</dbReference>
<feature type="modified residue" description="4-aspartylphosphate" evidence="5">
    <location>
        <position position="57"/>
    </location>
</feature>
<evidence type="ECO:0000259" key="7">
    <source>
        <dbReference type="PROSITE" id="PS50110"/>
    </source>
</evidence>
<evidence type="ECO:0000256" key="1">
    <source>
        <dbReference type="ARBA" id="ARBA00022553"/>
    </source>
</evidence>
<dbReference type="GO" id="GO:0006355">
    <property type="term" value="P:regulation of DNA-templated transcription"/>
    <property type="evidence" value="ECO:0007669"/>
    <property type="project" value="InterPro"/>
</dbReference>
<dbReference type="SMART" id="SM00448">
    <property type="entry name" value="REC"/>
    <property type="match status" value="1"/>
</dbReference>
<evidence type="ECO:0000256" key="2">
    <source>
        <dbReference type="ARBA" id="ARBA00023015"/>
    </source>
</evidence>
<name>A0A1G9WLZ2_9BACL</name>
<dbReference type="Proteomes" id="UP000199544">
    <property type="component" value="Unassembled WGS sequence"/>
</dbReference>
<proteinExistence type="predicted"/>
<organism evidence="8 9">
    <name type="scientific">Fictibacillus solisalsi</name>
    <dbReference type="NCBI Taxonomy" id="459525"/>
    <lineage>
        <taxon>Bacteria</taxon>
        <taxon>Bacillati</taxon>
        <taxon>Bacillota</taxon>
        <taxon>Bacilli</taxon>
        <taxon>Bacillales</taxon>
        <taxon>Fictibacillaceae</taxon>
        <taxon>Fictibacillus</taxon>
    </lineage>
</organism>
<protein>
    <submittedName>
        <fullName evidence="8">Two component transcriptional regulator, LuxR family</fullName>
    </submittedName>
</protein>
<sequence>MGEPIRLLLVDDHQHAREGIQELLEDYDEFKIIGEATNGLEAIEMTEALQPNLILMDIRMPVMDGLEATKMIKFRHPMVKVVIMTVSDEITDLFEAIKRGAQGYLLKNLDANEWYSYLRAFAVDEAPMSQNMATRILHEFTNGRKEKKPTPLSDRELEVLQLVAQGKSNREIAQAFFISEHTVKSHLKNILNKLHLDNRVQLTSYAYSKGWIE</sequence>
<dbReference type="CDD" id="cd06170">
    <property type="entry name" value="LuxR_C_like"/>
    <property type="match status" value="1"/>
</dbReference>
<evidence type="ECO:0000259" key="6">
    <source>
        <dbReference type="PROSITE" id="PS50043"/>
    </source>
</evidence>
<dbReference type="InterPro" id="IPR058245">
    <property type="entry name" value="NreC/VraR/RcsB-like_REC"/>
</dbReference>
<feature type="domain" description="HTH luxR-type" evidence="6">
    <location>
        <begin position="145"/>
        <end position="210"/>
    </location>
</feature>
<dbReference type="OrthoDB" id="9780153at2"/>
<gene>
    <name evidence="8" type="ORF">SAMN04488137_2250</name>
</gene>
<evidence type="ECO:0000256" key="3">
    <source>
        <dbReference type="ARBA" id="ARBA00023125"/>
    </source>
</evidence>
<evidence type="ECO:0000256" key="4">
    <source>
        <dbReference type="ARBA" id="ARBA00023163"/>
    </source>
</evidence>
<dbReference type="CDD" id="cd17535">
    <property type="entry name" value="REC_NarL-like"/>
    <property type="match status" value="1"/>
</dbReference>
<dbReference type="PANTHER" id="PTHR43214:SF37">
    <property type="entry name" value="TRANSCRIPTIONAL REGULATORY PROTEIN YDFI"/>
    <property type="match status" value="1"/>
</dbReference>
<dbReference type="Pfam" id="PF00196">
    <property type="entry name" value="GerE"/>
    <property type="match status" value="1"/>
</dbReference>
<reference evidence="9" key="1">
    <citation type="submission" date="2016-10" db="EMBL/GenBank/DDBJ databases">
        <authorList>
            <person name="Varghese N."/>
            <person name="Submissions S."/>
        </authorList>
    </citation>
    <scope>NUCLEOTIDE SEQUENCE [LARGE SCALE GENOMIC DNA]</scope>
    <source>
        <strain evidence="9">CGMCC 1.6854</strain>
    </source>
</reference>
<dbReference type="EMBL" id="FNHW01000001">
    <property type="protein sequence ID" value="SDM85367.1"/>
    <property type="molecule type" value="Genomic_DNA"/>
</dbReference>
<keyword evidence="1 5" id="KW-0597">Phosphoprotein</keyword>
<dbReference type="RefSeq" id="WP_090234581.1">
    <property type="nucleotide sequence ID" value="NZ_FNHW01000001.1"/>
</dbReference>
<dbReference type="GO" id="GO:0003677">
    <property type="term" value="F:DNA binding"/>
    <property type="evidence" value="ECO:0007669"/>
    <property type="project" value="UniProtKB-KW"/>
</dbReference>
<keyword evidence="4" id="KW-0804">Transcription</keyword>
<dbReference type="PROSITE" id="PS00622">
    <property type="entry name" value="HTH_LUXR_1"/>
    <property type="match status" value="1"/>
</dbReference>
<evidence type="ECO:0000313" key="9">
    <source>
        <dbReference type="Proteomes" id="UP000199544"/>
    </source>
</evidence>
<accession>A0A1G9WLZ2</accession>
<dbReference type="InterPro" id="IPR011006">
    <property type="entry name" value="CheY-like_superfamily"/>
</dbReference>
<dbReference type="AlphaFoldDB" id="A0A1G9WLZ2"/>
<dbReference type="PROSITE" id="PS50110">
    <property type="entry name" value="RESPONSE_REGULATORY"/>
    <property type="match status" value="1"/>
</dbReference>